<proteinExistence type="predicted"/>
<evidence type="ECO:0000313" key="1">
    <source>
        <dbReference type="EMBL" id="QHU26645.1"/>
    </source>
</evidence>
<name>A0A6C0L976_9ZZZZ</name>
<sequence>MGTDVCDEVLENIKQSLLRCQNNKKTYQLIRPFNISNCDNILTFAAGLYATKTQIILKNTIAVEKYSINYNVKERTVELE</sequence>
<protein>
    <submittedName>
        <fullName evidence="1">Uncharacterized protein</fullName>
    </submittedName>
</protein>
<reference evidence="1" key="1">
    <citation type="journal article" date="2020" name="Nature">
        <title>Giant virus diversity and host interactions through global metagenomics.</title>
        <authorList>
            <person name="Schulz F."/>
            <person name="Roux S."/>
            <person name="Paez-Espino D."/>
            <person name="Jungbluth S."/>
            <person name="Walsh D.A."/>
            <person name="Denef V.J."/>
            <person name="McMahon K.D."/>
            <person name="Konstantinidis K.T."/>
            <person name="Eloe-Fadrosh E.A."/>
            <person name="Kyrpides N.C."/>
            <person name="Woyke T."/>
        </authorList>
    </citation>
    <scope>NUCLEOTIDE SEQUENCE</scope>
    <source>
        <strain evidence="1">GVMAG-M-3300027759-42</strain>
    </source>
</reference>
<dbReference type="EMBL" id="MN740443">
    <property type="protein sequence ID" value="QHU26645.1"/>
    <property type="molecule type" value="Genomic_DNA"/>
</dbReference>
<dbReference type="AlphaFoldDB" id="A0A6C0L976"/>
<accession>A0A6C0L976</accession>
<organism evidence="1">
    <name type="scientific">viral metagenome</name>
    <dbReference type="NCBI Taxonomy" id="1070528"/>
    <lineage>
        <taxon>unclassified sequences</taxon>
        <taxon>metagenomes</taxon>
        <taxon>organismal metagenomes</taxon>
    </lineage>
</organism>